<keyword evidence="2" id="KW-1133">Transmembrane helix</keyword>
<keyword evidence="2" id="KW-0472">Membrane</keyword>
<keyword evidence="4" id="KW-1185">Reference proteome</keyword>
<gene>
    <name evidence="3" type="ORF">PROAA_2600005</name>
</gene>
<dbReference type="RefSeq" id="WP_186411145.1">
    <property type="nucleotide sequence ID" value="NZ_FLQY01000180.1"/>
</dbReference>
<proteinExistence type="predicted"/>
<name>A0A1A8XUF1_9RHOO</name>
<reference evidence="3 4" key="1">
    <citation type="submission" date="2016-06" db="EMBL/GenBank/DDBJ databases">
        <authorList>
            <person name="Kjaerup R.B."/>
            <person name="Dalgaard T.S."/>
            <person name="Juul-Madsen H.R."/>
        </authorList>
    </citation>
    <scope>NUCLEOTIDE SEQUENCE [LARGE SCALE GENOMIC DNA]</scope>
    <source>
        <strain evidence="3">2</strain>
    </source>
</reference>
<dbReference type="AlphaFoldDB" id="A0A1A8XUF1"/>
<feature type="transmembrane region" description="Helical" evidence="2">
    <location>
        <begin position="31"/>
        <end position="52"/>
    </location>
</feature>
<accession>A0A1A8XUF1</accession>
<feature type="region of interest" description="Disordered" evidence="1">
    <location>
        <begin position="95"/>
        <end position="125"/>
    </location>
</feature>
<evidence type="ECO:0000313" key="4">
    <source>
        <dbReference type="Proteomes" id="UP000199600"/>
    </source>
</evidence>
<evidence type="ECO:0000313" key="3">
    <source>
        <dbReference type="EMBL" id="SBT08192.1"/>
    </source>
</evidence>
<evidence type="ECO:0000256" key="1">
    <source>
        <dbReference type="SAM" id="MobiDB-lite"/>
    </source>
</evidence>
<evidence type="ECO:0008006" key="5">
    <source>
        <dbReference type="Google" id="ProtNLM"/>
    </source>
</evidence>
<dbReference type="EMBL" id="FLQY01000180">
    <property type="protein sequence ID" value="SBT08192.1"/>
    <property type="molecule type" value="Genomic_DNA"/>
</dbReference>
<organism evidence="3 4">
    <name type="scientific">Candidatus Propionivibrio aalborgensis</name>
    <dbReference type="NCBI Taxonomy" id="1860101"/>
    <lineage>
        <taxon>Bacteria</taxon>
        <taxon>Pseudomonadati</taxon>
        <taxon>Pseudomonadota</taxon>
        <taxon>Betaproteobacteria</taxon>
        <taxon>Rhodocyclales</taxon>
        <taxon>Rhodocyclaceae</taxon>
        <taxon>Propionivibrio</taxon>
    </lineage>
</organism>
<evidence type="ECO:0000256" key="2">
    <source>
        <dbReference type="SAM" id="Phobius"/>
    </source>
</evidence>
<dbReference type="Proteomes" id="UP000199600">
    <property type="component" value="Unassembled WGS sequence"/>
</dbReference>
<dbReference type="Gene3D" id="3.30.1150.10">
    <property type="match status" value="1"/>
</dbReference>
<protein>
    <recommendedName>
        <fullName evidence="5">TonB C-terminal domain-containing protein</fullName>
    </recommendedName>
</protein>
<sequence>MNGQLQAFPALAHEIGAGVPRQPGAYGFPRLLAALLFSCLLHLIVVVLPYLVMPTRFLIHGGASTDPYALSAKLIAPGETGARAVVAVSPVGAVPKPKKSAKSATPAKLPVSAEVDPQQTQTTPVEVVHDKSLQADEGTFYPTSQLAYSPLPLNEILLGEPEVSFMTAHGGIILTLWIDTLGEVLEVTVETTDIPEEIADGIIKAFRQLHFKPGELNGRAVGVVMRIEVGVD</sequence>
<keyword evidence="2" id="KW-0812">Transmembrane</keyword>